<comment type="caution">
    <text evidence="1">The sequence shown here is derived from an EMBL/GenBank/DDBJ whole genome shotgun (WGS) entry which is preliminary data.</text>
</comment>
<organism evidence="1 2">
    <name type="scientific">Ixodes persulcatus</name>
    <name type="common">Taiga tick</name>
    <dbReference type="NCBI Taxonomy" id="34615"/>
    <lineage>
        <taxon>Eukaryota</taxon>
        <taxon>Metazoa</taxon>
        <taxon>Ecdysozoa</taxon>
        <taxon>Arthropoda</taxon>
        <taxon>Chelicerata</taxon>
        <taxon>Arachnida</taxon>
        <taxon>Acari</taxon>
        <taxon>Parasitiformes</taxon>
        <taxon>Ixodida</taxon>
        <taxon>Ixodoidea</taxon>
        <taxon>Ixodidae</taxon>
        <taxon>Ixodinae</taxon>
        <taxon>Ixodes</taxon>
    </lineage>
</organism>
<dbReference type="Proteomes" id="UP000805193">
    <property type="component" value="Unassembled WGS sequence"/>
</dbReference>
<gene>
    <name evidence="1" type="ORF">HPB47_011007</name>
</gene>
<evidence type="ECO:0000313" key="2">
    <source>
        <dbReference type="Proteomes" id="UP000805193"/>
    </source>
</evidence>
<name>A0AC60NYC2_IXOPE</name>
<reference evidence="1 2" key="1">
    <citation type="journal article" date="2020" name="Cell">
        <title>Large-Scale Comparative Analyses of Tick Genomes Elucidate Their Genetic Diversity and Vector Capacities.</title>
        <authorList>
            <consortium name="Tick Genome and Microbiome Consortium (TIGMIC)"/>
            <person name="Jia N."/>
            <person name="Wang J."/>
            <person name="Shi W."/>
            <person name="Du L."/>
            <person name="Sun Y."/>
            <person name="Zhan W."/>
            <person name="Jiang J.F."/>
            <person name="Wang Q."/>
            <person name="Zhang B."/>
            <person name="Ji P."/>
            <person name="Bell-Sakyi L."/>
            <person name="Cui X.M."/>
            <person name="Yuan T.T."/>
            <person name="Jiang B.G."/>
            <person name="Yang W.F."/>
            <person name="Lam T.T."/>
            <person name="Chang Q.C."/>
            <person name="Ding S.J."/>
            <person name="Wang X.J."/>
            <person name="Zhu J.G."/>
            <person name="Ruan X.D."/>
            <person name="Zhao L."/>
            <person name="Wei J.T."/>
            <person name="Ye R.Z."/>
            <person name="Que T.C."/>
            <person name="Du C.H."/>
            <person name="Zhou Y.H."/>
            <person name="Cheng J.X."/>
            <person name="Dai P.F."/>
            <person name="Guo W.B."/>
            <person name="Han X.H."/>
            <person name="Huang E.J."/>
            <person name="Li L.F."/>
            <person name="Wei W."/>
            <person name="Gao Y.C."/>
            <person name="Liu J.Z."/>
            <person name="Shao H.Z."/>
            <person name="Wang X."/>
            <person name="Wang C.C."/>
            <person name="Yang T.C."/>
            <person name="Huo Q.B."/>
            <person name="Li W."/>
            <person name="Chen H.Y."/>
            <person name="Chen S.E."/>
            <person name="Zhou L.G."/>
            <person name="Ni X.B."/>
            <person name="Tian J.H."/>
            <person name="Sheng Y."/>
            <person name="Liu T."/>
            <person name="Pan Y.S."/>
            <person name="Xia L.Y."/>
            <person name="Li J."/>
            <person name="Zhao F."/>
            <person name="Cao W.C."/>
        </authorList>
    </citation>
    <scope>NUCLEOTIDE SEQUENCE [LARGE SCALE GENOMIC DNA]</scope>
    <source>
        <strain evidence="1">Iper-2018</strain>
    </source>
</reference>
<keyword evidence="2" id="KW-1185">Reference proteome</keyword>
<evidence type="ECO:0000313" key="1">
    <source>
        <dbReference type="EMBL" id="KAG0411869.1"/>
    </source>
</evidence>
<sequence length="173" mass="19088">MNSAARKRVGSVGVLTPEERLGKMVTKQKSMDDVLSELRGNAKFLSFGKRSGGTGRRMNECLILEPSEMVVPLEAGGGRGQSRTGMAGRNFPSFAMLIVLRKHVVTTWSRAGEFLLLTDGSRERELHQNPARPPYVTAHVTRKMVKELRGAYVLVRTARPAHVSRMDSARGPE</sequence>
<accession>A0AC60NYC2</accession>
<protein>
    <submittedName>
        <fullName evidence="1">Uncharacterized protein</fullName>
    </submittedName>
</protein>
<proteinExistence type="predicted"/>
<dbReference type="EMBL" id="JABSTQ010011397">
    <property type="protein sequence ID" value="KAG0411869.1"/>
    <property type="molecule type" value="Genomic_DNA"/>
</dbReference>